<dbReference type="AlphaFoldDB" id="A0A1G8QCW2"/>
<feature type="compositionally biased region" description="Basic and acidic residues" evidence="1">
    <location>
        <begin position="1"/>
        <end position="19"/>
    </location>
</feature>
<reference evidence="2 3" key="1">
    <citation type="submission" date="2016-10" db="EMBL/GenBank/DDBJ databases">
        <authorList>
            <person name="de Groot N.N."/>
        </authorList>
    </citation>
    <scope>NUCLEOTIDE SEQUENCE [LARGE SCALE GENOMIC DNA]</scope>
    <source>
        <strain evidence="2 3">NP_1H</strain>
    </source>
</reference>
<sequence length="33" mass="3314">EGEGEKTADPASSHMDHRVSASAADTPSATGPF</sequence>
<evidence type="ECO:0000256" key="1">
    <source>
        <dbReference type="SAM" id="MobiDB-lite"/>
    </source>
</evidence>
<dbReference type="EMBL" id="FNDT01000048">
    <property type="protein sequence ID" value="SDJ02649.1"/>
    <property type="molecule type" value="Genomic_DNA"/>
</dbReference>
<gene>
    <name evidence="2" type="ORF">SAMN04488693_1484</name>
</gene>
<dbReference type="Proteomes" id="UP000199258">
    <property type="component" value="Unassembled WGS sequence"/>
</dbReference>
<evidence type="ECO:0000313" key="2">
    <source>
        <dbReference type="EMBL" id="SDJ02649.1"/>
    </source>
</evidence>
<feature type="non-terminal residue" evidence="2">
    <location>
        <position position="1"/>
    </location>
</feature>
<organism evidence="2 3">
    <name type="scientific">Arthrobacter subterraneus</name>
    <dbReference type="NCBI Taxonomy" id="335973"/>
    <lineage>
        <taxon>Bacteria</taxon>
        <taxon>Bacillati</taxon>
        <taxon>Actinomycetota</taxon>
        <taxon>Actinomycetes</taxon>
        <taxon>Micrococcales</taxon>
        <taxon>Micrococcaceae</taxon>
        <taxon>Arthrobacter</taxon>
    </lineage>
</organism>
<accession>A0A1G8QCW2</accession>
<protein>
    <submittedName>
        <fullName evidence="2">Uncharacterized protein</fullName>
    </submittedName>
</protein>
<proteinExistence type="predicted"/>
<evidence type="ECO:0000313" key="3">
    <source>
        <dbReference type="Proteomes" id="UP000199258"/>
    </source>
</evidence>
<name>A0A1G8QCW2_9MICC</name>
<feature type="region of interest" description="Disordered" evidence="1">
    <location>
        <begin position="1"/>
        <end position="33"/>
    </location>
</feature>
<keyword evidence="3" id="KW-1185">Reference proteome</keyword>
<feature type="compositionally biased region" description="Polar residues" evidence="1">
    <location>
        <begin position="23"/>
        <end position="33"/>
    </location>
</feature>